<keyword evidence="5 7" id="KW-0175">Coiled coil</keyword>
<feature type="compositionally biased region" description="Low complexity" evidence="8">
    <location>
        <begin position="283"/>
        <end position="297"/>
    </location>
</feature>
<feature type="domain" description="CAP-Gly" evidence="9">
    <location>
        <begin position="217"/>
        <end position="259"/>
    </location>
</feature>
<evidence type="ECO:0000259" key="9">
    <source>
        <dbReference type="PROSITE" id="PS50245"/>
    </source>
</evidence>
<dbReference type="SUPFAM" id="SSF74924">
    <property type="entry name" value="Cap-Gly domain"/>
    <property type="match status" value="2"/>
</dbReference>
<keyword evidence="11" id="KW-1185">Reference proteome</keyword>
<feature type="coiled-coil region" evidence="7">
    <location>
        <begin position="958"/>
        <end position="1069"/>
    </location>
</feature>
<evidence type="ECO:0000256" key="7">
    <source>
        <dbReference type="SAM" id="Coils"/>
    </source>
</evidence>
<feature type="region of interest" description="Disordered" evidence="8">
    <location>
        <begin position="137"/>
        <end position="192"/>
    </location>
</feature>
<dbReference type="PROSITE" id="PS00845">
    <property type="entry name" value="CAP_GLY_1"/>
    <property type="match status" value="1"/>
</dbReference>
<dbReference type="PANTHER" id="PTHR18916:SF44">
    <property type="entry name" value="CAP-GLY DOMAIN-CONTAINING LINKER PROTEIN 1"/>
    <property type="match status" value="1"/>
</dbReference>
<feature type="region of interest" description="Disordered" evidence="8">
    <location>
        <begin position="273"/>
        <end position="297"/>
    </location>
</feature>
<dbReference type="Pfam" id="PF16641">
    <property type="entry name" value="CLIP1_ZNF"/>
    <property type="match status" value="2"/>
</dbReference>
<dbReference type="PANTHER" id="PTHR18916">
    <property type="entry name" value="DYNACTIN 1-RELATED MICROTUBULE-BINDING"/>
    <property type="match status" value="1"/>
</dbReference>
<dbReference type="SMART" id="SM01052">
    <property type="entry name" value="CAP_GLY"/>
    <property type="match status" value="2"/>
</dbReference>
<comment type="subcellular location">
    <subcellularLocation>
        <location evidence="1">Cytoplasm</location>
        <location evidence="1">Cytoskeleton</location>
    </subcellularLocation>
</comment>
<feature type="region of interest" description="Disordered" evidence="8">
    <location>
        <begin position="927"/>
        <end position="951"/>
    </location>
</feature>
<evidence type="ECO:0000256" key="4">
    <source>
        <dbReference type="ARBA" id="ARBA00022737"/>
    </source>
</evidence>
<evidence type="ECO:0000256" key="2">
    <source>
        <dbReference type="ARBA" id="ARBA00022490"/>
    </source>
</evidence>
<dbReference type="GO" id="GO:0031116">
    <property type="term" value="P:positive regulation of microtubule polymerization"/>
    <property type="evidence" value="ECO:0007669"/>
    <property type="project" value="TreeGrafter"/>
</dbReference>
<dbReference type="GO" id="GO:0005634">
    <property type="term" value="C:nucleus"/>
    <property type="evidence" value="ECO:0007669"/>
    <property type="project" value="TreeGrafter"/>
</dbReference>
<evidence type="ECO:0000256" key="1">
    <source>
        <dbReference type="ARBA" id="ARBA00004245"/>
    </source>
</evidence>
<evidence type="ECO:0000256" key="6">
    <source>
        <dbReference type="ARBA" id="ARBA00023212"/>
    </source>
</evidence>
<dbReference type="Proteomes" id="UP001221898">
    <property type="component" value="Unassembled WGS sequence"/>
</dbReference>
<dbReference type="EMBL" id="JAINUG010000127">
    <property type="protein sequence ID" value="KAJ8394315.1"/>
    <property type="molecule type" value="Genomic_DNA"/>
</dbReference>
<evidence type="ECO:0000256" key="3">
    <source>
        <dbReference type="ARBA" id="ARBA00022701"/>
    </source>
</evidence>
<feature type="coiled-coil region" evidence="7">
    <location>
        <begin position="336"/>
        <end position="363"/>
    </location>
</feature>
<feature type="region of interest" description="Disordered" evidence="8">
    <location>
        <begin position="1"/>
        <end position="54"/>
    </location>
</feature>
<keyword evidence="6" id="KW-0206">Cytoskeleton</keyword>
<feature type="coiled-coil region" evidence="7">
    <location>
        <begin position="389"/>
        <end position="505"/>
    </location>
</feature>
<accession>A0AAD7S1N6</accession>
<dbReference type="GO" id="GO:0031122">
    <property type="term" value="P:cytoplasmic microtubule organization"/>
    <property type="evidence" value="ECO:0007669"/>
    <property type="project" value="TreeGrafter"/>
</dbReference>
<evidence type="ECO:0000313" key="10">
    <source>
        <dbReference type="EMBL" id="KAJ8394315.1"/>
    </source>
</evidence>
<reference evidence="10" key="1">
    <citation type="journal article" date="2023" name="Science">
        <title>Genome structures resolve the early diversification of teleost fishes.</title>
        <authorList>
            <person name="Parey E."/>
            <person name="Louis A."/>
            <person name="Montfort J."/>
            <person name="Bouchez O."/>
            <person name="Roques C."/>
            <person name="Iampietro C."/>
            <person name="Lluch J."/>
            <person name="Castinel A."/>
            <person name="Donnadieu C."/>
            <person name="Desvignes T."/>
            <person name="Floi Bucao C."/>
            <person name="Jouanno E."/>
            <person name="Wen M."/>
            <person name="Mejri S."/>
            <person name="Dirks R."/>
            <person name="Jansen H."/>
            <person name="Henkel C."/>
            <person name="Chen W.J."/>
            <person name="Zahm M."/>
            <person name="Cabau C."/>
            <person name="Klopp C."/>
            <person name="Thompson A.W."/>
            <person name="Robinson-Rechavi M."/>
            <person name="Braasch I."/>
            <person name="Lecointre G."/>
            <person name="Bobe J."/>
            <person name="Postlethwait J.H."/>
            <person name="Berthelot C."/>
            <person name="Roest Crollius H."/>
            <person name="Guiguen Y."/>
        </authorList>
    </citation>
    <scope>NUCLEOTIDE SEQUENCE</scope>
    <source>
        <strain evidence="10">NC1722</strain>
    </source>
</reference>
<name>A0AAD7S1N6_9TELE</name>
<evidence type="ECO:0000313" key="11">
    <source>
        <dbReference type="Proteomes" id="UP001221898"/>
    </source>
</evidence>
<dbReference type="GO" id="GO:0051010">
    <property type="term" value="F:microtubule plus-end binding"/>
    <property type="evidence" value="ECO:0007669"/>
    <property type="project" value="TreeGrafter"/>
</dbReference>
<keyword evidence="4" id="KW-0677">Repeat</keyword>
<organism evidence="10 11">
    <name type="scientific">Aldrovandia affinis</name>
    <dbReference type="NCBI Taxonomy" id="143900"/>
    <lineage>
        <taxon>Eukaryota</taxon>
        <taxon>Metazoa</taxon>
        <taxon>Chordata</taxon>
        <taxon>Craniata</taxon>
        <taxon>Vertebrata</taxon>
        <taxon>Euteleostomi</taxon>
        <taxon>Actinopterygii</taxon>
        <taxon>Neopterygii</taxon>
        <taxon>Teleostei</taxon>
        <taxon>Notacanthiformes</taxon>
        <taxon>Halosauridae</taxon>
        <taxon>Aldrovandia</taxon>
    </lineage>
</organism>
<evidence type="ECO:0000256" key="8">
    <source>
        <dbReference type="SAM" id="MobiDB-lite"/>
    </source>
</evidence>
<dbReference type="InterPro" id="IPR032108">
    <property type="entry name" value="CLIP1_ZNF"/>
</dbReference>
<dbReference type="AlphaFoldDB" id="A0AAD7S1N6"/>
<dbReference type="PROSITE" id="PS50245">
    <property type="entry name" value="CAP_GLY_2"/>
    <property type="match status" value="2"/>
</dbReference>
<dbReference type="Pfam" id="PF01302">
    <property type="entry name" value="CAP_GLY"/>
    <property type="match status" value="2"/>
</dbReference>
<feature type="domain" description="CAP-Gly" evidence="9">
    <location>
        <begin position="76"/>
        <end position="118"/>
    </location>
</feature>
<evidence type="ECO:0000256" key="5">
    <source>
        <dbReference type="ARBA" id="ARBA00023054"/>
    </source>
</evidence>
<sequence>MSTPRPSGLKAPSKISRPAGMATKTSPPSAMPKPAPAEKLPPSPGNSEAQGTAGDFHVGDRVWVNGDKPGFVRFLGDTQFAPGQWAGIVLDDPIGKNDGLVAGVRYFQCEAQFGIFTRPSKLSHSIMADGEANGAQTASASLASSPTSTSLASNTPTTSATKKATASTPTTSMARTASESMSNLSETGSAKKVERELKIGDRVLVGGTKAGAVRFLGVTDFAKGEWCGVELDEPLGKNDGAVVGTRYFQCQPKYGLFAPVHKVTRIGFPSTTTAKAKTKLRKSTPSSLKRSPSASSISSLSSMAPALWPDSPTSSYPHSCQLTETSSRYARKISGTTALQEALKEKQQHIEQLLAERDLERAEVARTTTHMGQVEQELTLMRENQEQYVLDMEAKMDQLRILVETADKEKVELLNQLEEEKRKVEDLQFSVEEACITKGDLEVATVSEKSRIMELERELNQQAKEMEHLRLETTPGSEGSSAPLMEELSALRAQLAAQRDRLEGSHSGHERELALLQATTNKLSRDNELLRARLESAAADLTQGEPKERREVEELRALLQEATEERERLKETFSSSMESAEEQHLVEMEDVLGKSHATELKVSELTKELESRNEKVISLQQSLDSAVQNRVSLEQQLDSLKQMFEEDSEEKKKAVQTMQVTLQRLHEKEKQFLTLSTEAEDLKTQLAGMERKMKVAEEKQDRLAKDKAKLESDIADMVRSSGDNSAQLTKMNDDLTHKERRLEELQMLLSKAKEQAVCSEEGWRKDQARAEEDWQESRRKHQAELKALQERLVQMASLSAGPTAQDSAQRAQENSRLLQERSENQALLQESRAVQQELQLQLDALKQQNSKYQEELSLSQEQLTAETQRMGSLCREIEELKLATTHKSQRLAALQEENGKLAKDLSRGGLDHHKLEKECLTLNEQLQDMKKRGSTSERESDEDKASLQQSFQKSSALVLEKDRELETLRNEIAVLRGENAGAKTLQSAVQSLEADKAQLQGRVQSLEQRLAGAQASGGNNSSTGDEALDQLREEKEFAEGQIDFLNSVIVDLQRKNQDLKGKLKKLAEAAFNGNTDGELDNHGSLSKKKPTPRLFCDICDCFDLHDTEDCPTQTQTPGSPPHTAYHGSRGDERPYCDICEAFGHWTESCNDDQTF</sequence>
<dbReference type="GO" id="GO:0005938">
    <property type="term" value="C:cell cortex"/>
    <property type="evidence" value="ECO:0007669"/>
    <property type="project" value="TreeGrafter"/>
</dbReference>
<gene>
    <name evidence="10" type="ORF">AAFF_G00047220</name>
</gene>
<comment type="caution">
    <text evidence="10">The sequence shown here is derived from an EMBL/GenBank/DDBJ whole genome shotgun (WGS) entry which is preliminary data.</text>
</comment>
<feature type="compositionally biased region" description="Basic and acidic residues" evidence="8">
    <location>
        <begin position="927"/>
        <end position="945"/>
    </location>
</feature>
<feature type="compositionally biased region" description="Polar residues" evidence="8">
    <location>
        <begin position="179"/>
        <end position="188"/>
    </location>
</feature>
<feature type="compositionally biased region" description="Low complexity" evidence="8">
    <location>
        <begin position="137"/>
        <end position="178"/>
    </location>
</feature>
<protein>
    <recommendedName>
        <fullName evidence="9">CAP-Gly domain-containing protein</fullName>
    </recommendedName>
</protein>
<dbReference type="InterPro" id="IPR036859">
    <property type="entry name" value="CAP-Gly_dom_sf"/>
</dbReference>
<dbReference type="InterPro" id="IPR000938">
    <property type="entry name" value="CAP-Gly_domain"/>
</dbReference>
<keyword evidence="2" id="KW-0963">Cytoplasm</keyword>
<dbReference type="Gene3D" id="2.30.30.190">
    <property type="entry name" value="CAP Gly-rich-like domain"/>
    <property type="match status" value="2"/>
</dbReference>
<feature type="compositionally biased region" description="Pro residues" evidence="8">
    <location>
        <begin position="29"/>
        <end position="44"/>
    </location>
</feature>
<proteinExistence type="predicted"/>
<feature type="region of interest" description="Disordered" evidence="8">
    <location>
        <begin position="798"/>
        <end position="818"/>
    </location>
</feature>
<keyword evidence="3" id="KW-0493">Microtubule</keyword>
<feature type="compositionally biased region" description="Polar residues" evidence="8">
    <location>
        <begin position="798"/>
        <end position="817"/>
    </location>
</feature>
<dbReference type="GO" id="GO:0035371">
    <property type="term" value="C:microtubule plus-end"/>
    <property type="evidence" value="ECO:0007669"/>
    <property type="project" value="TreeGrafter"/>
</dbReference>
<dbReference type="FunFam" id="2.30.30.190:FF:000001">
    <property type="entry name" value="Putative CAP-Gly domain-containing linker protein 1"/>
    <property type="match status" value="1"/>
</dbReference>